<name>A0AB36SYP6_9BACI</name>
<sequence length="62" mass="7131">MEEMFVSLFIQVNSNNIEKMNTYKEKNNKSIRDLTISMNLLFSACYAKSGSQDWTVTWGLCG</sequence>
<dbReference type="AlphaFoldDB" id="A0AB36SYP6"/>
<proteinExistence type="predicted"/>
<organism evidence="1 2">
    <name type="scientific">Bacillus toyonensis</name>
    <dbReference type="NCBI Taxonomy" id="155322"/>
    <lineage>
        <taxon>Bacteria</taxon>
        <taxon>Bacillati</taxon>
        <taxon>Bacillota</taxon>
        <taxon>Bacilli</taxon>
        <taxon>Bacillales</taxon>
        <taxon>Bacillaceae</taxon>
        <taxon>Bacillus</taxon>
        <taxon>Bacillus cereus group</taxon>
    </lineage>
</organism>
<gene>
    <name evidence="1" type="ORF">CN551_22710</name>
</gene>
<reference evidence="1 2" key="1">
    <citation type="submission" date="2017-09" db="EMBL/GenBank/DDBJ databases">
        <title>Large-scale bioinformatics analysis of Bacillus genomes uncovers conserved roles of natural products in bacterial physiology.</title>
        <authorList>
            <consortium name="Agbiome Team Llc"/>
            <person name="Bleich R.M."/>
            <person name="Kirk G.J."/>
            <person name="Santa Maria K.C."/>
            <person name="Allen S.E."/>
            <person name="Farag S."/>
            <person name="Shank E.A."/>
            <person name="Bowers A."/>
        </authorList>
    </citation>
    <scope>NUCLEOTIDE SEQUENCE [LARGE SCALE GENOMIC DNA]</scope>
    <source>
        <strain evidence="1 2">AFS027629</strain>
    </source>
</reference>
<accession>A0AB36SYP6</accession>
<evidence type="ECO:0000313" key="1">
    <source>
        <dbReference type="EMBL" id="PEN85916.1"/>
    </source>
</evidence>
<comment type="caution">
    <text evidence="1">The sequence shown here is derived from an EMBL/GenBank/DDBJ whole genome shotgun (WGS) entry which is preliminary data.</text>
</comment>
<dbReference type="Proteomes" id="UP000220078">
    <property type="component" value="Unassembled WGS sequence"/>
</dbReference>
<protein>
    <submittedName>
        <fullName evidence="1">Uncharacterized protein</fullName>
    </submittedName>
</protein>
<dbReference type="EMBL" id="NUAP01000042">
    <property type="protein sequence ID" value="PEN85916.1"/>
    <property type="molecule type" value="Genomic_DNA"/>
</dbReference>
<evidence type="ECO:0000313" key="2">
    <source>
        <dbReference type="Proteomes" id="UP000220078"/>
    </source>
</evidence>